<feature type="compositionally biased region" description="Basic and acidic residues" evidence="1">
    <location>
        <begin position="54"/>
        <end position="72"/>
    </location>
</feature>
<dbReference type="EMBL" id="SRPY01000062">
    <property type="protein sequence ID" value="KAG5929332.1"/>
    <property type="molecule type" value="Genomic_DNA"/>
</dbReference>
<proteinExistence type="predicted"/>
<evidence type="ECO:0000256" key="1">
    <source>
        <dbReference type="SAM" id="MobiDB-lite"/>
    </source>
</evidence>
<organism evidence="2 3">
    <name type="scientific">Claviceps africana</name>
    <dbReference type="NCBI Taxonomy" id="83212"/>
    <lineage>
        <taxon>Eukaryota</taxon>
        <taxon>Fungi</taxon>
        <taxon>Dikarya</taxon>
        <taxon>Ascomycota</taxon>
        <taxon>Pezizomycotina</taxon>
        <taxon>Sordariomycetes</taxon>
        <taxon>Hypocreomycetidae</taxon>
        <taxon>Hypocreales</taxon>
        <taxon>Clavicipitaceae</taxon>
        <taxon>Claviceps</taxon>
    </lineage>
</organism>
<dbReference type="Proteomes" id="UP000811619">
    <property type="component" value="Unassembled WGS sequence"/>
</dbReference>
<sequence length="72" mass="8393">MPFMFFEEIFSGTSELGDNRPSPSHGHRQDLRHRDQDDERRGQDGGQDRGQNLRHRDQDDERRGQDGGQDRG</sequence>
<evidence type="ECO:0000313" key="2">
    <source>
        <dbReference type="EMBL" id="KAG5929332.1"/>
    </source>
</evidence>
<comment type="caution">
    <text evidence="2">The sequence shown here is derived from an EMBL/GenBank/DDBJ whole genome shotgun (WGS) entry which is preliminary data.</text>
</comment>
<gene>
    <name evidence="2" type="ORF">E4U42_006244</name>
</gene>
<keyword evidence="3" id="KW-1185">Reference proteome</keyword>
<reference evidence="2" key="1">
    <citation type="journal article" date="2020" name="bioRxiv">
        <title>Whole genome comparisons of ergot fungi reveals the divergence and evolution of species within the genus Claviceps are the result of varying mechanisms driving genome evolution and host range expansion.</title>
        <authorList>
            <person name="Wyka S.A."/>
            <person name="Mondo S.J."/>
            <person name="Liu M."/>
            <person name="Dettman J."/>
            <person name="Nalam V."/>
            <person name="Broders K.D."/>
        </authorList>
    </citation>
    <scope>NUCLEOTIDE SEQUENCE</scope>
    <source>
        <strain evidence="2">CCC 489</strain>
    </source>
</reference>
<name>A0A8K0JDL2_9HYPO</name>
<accession>A0A8K0JDL2</accession>
<protein>
    <submittedName>
        <fullName evidence="2">Uncharacterized protein</fullName>
    </submittedName>
</protein>
<dbReference type="AlphaFoldDB" id="A0A8K0JDL2"/>
<feature type="compositionally biased region" description="Basic and acidic residues" evidence="1">
    <location>
        <begin position="27"/>
        <end position="47"/>
    </location>
</feature>
<feature type="region of interest" description="Disordered" evidence="1">
    <location>
        <begin position="1"/>
        <end position="72"/>
    </location>
</feature>
<evidence type="ECO:0000313" key="3">
    <source>
        <dbReference type="Proteomes" id="UP000811619"/>
    </source>
</evidence>